<dbReference type="PANTHER" id="PTHR36509:SF3">
    <property type="entry name" value="SIGNAL PEPTIDE PROTEIN"/>
    <property type="match status" value="1"/>
</dbReference>
<feature type="domain" description="DUF1254" evidence="3">
    <location>
        <begin position="66"/>
        <end position="196"/>
    </location>
</feature>
<evidence type="ECO:0000256" key="1">
    <source>
        <dbReference type="SAM" id="SignalP"/>
    </source>
</evidence>
<dbReference type="SUPFAM" id="SSF160935">
    <property type="entry name" value="VPA0735-like"/>
    <property type="match status" value="1"/>
</dbReference>
<dbReference type="Gene3D" id="2.60.120.600">
    <property type="entry name" value="Domain of unknown function DUF1214, C-terminal domain"/>
    <property type="match status" value="1"/>
</dbReference>
<comment type="caution">
    <text evidence="4">The sequence shown here is derived from an EMBL/GenBank/DDBJ whole genome shotgun (WGS) entry which is preliminary data.</text>
</comment>
<feature type="signal peptide" evidence="1">
    <location>
        <begin position="1"/>
        <end position="23"/>
    </location>
</feature>
<evidence type="ECO:0000259" key="2">
    <source>
        <dbReference type="Pfam" id="PF06742"/>
    </source>
</evidence>
<dbReference type="InterPro" id="IPR010621">
    <property type="entry name" value="DUF1214"/>
</dbReference>
<dbReference type="PANTHER" id="PTHR36509">
    <property type="entry name" value="BLL3101 PROTEIN"/>
    <property type="match status" value="1"/>
</dbReference>
<sequence length="474" mass="52129">MTVLKGASLCLALIVGSVASVRAQTVDLDDQLAYQRGIEAVIWSIPAISIRGLQQATFKDYGVSWNDVVLFSKPATPKHELLTANNQVPYMFTYLNLRQGPVVVEIPAAGAKALLFGSFIDNWQTPIVDVGPSGEDEGRGAKYLFLPPGYSEPIPDGYLPVRMEGYIVSAALRPVPANGGTAEDAHSYAQQLKVYPLANAAAPKPTRFVDGSAKPYHTLPVYDASWFRELAAMVNEEPVRERDKVMMGMLASIGIERGKPFQPDAKMQKTLDAALVDARRIMQHYFEESTFVPWWPGSQWMSLSPSTMRVAHQFTFETPDALWIDARAGGVYYYATFLPKKLGGGSFYLVGLRDSAGQLLDGQATYRLRVPAVVPAKDFWSAIVYDSDSKAFVCAGPCDTADNVVGLSSFEKPAMKQNGDGSVDLYFGPKAPAGFEKNWVPTAGKNFFLIFRLYGPEKAFFDKSWKMPDVEKIP</sequence>
<dbReference type="Proteomes" id="UP000037425">
    <property type="component" value="Unassembled WGS sequence"/>
</dbReference>
<dbReference type="PATRIC" id="fig|106592.7.peg.4607"/>
<evidence type="ECO:0000313" key="4">
    <source>
        <dbReference type="EMBL" id="KOF20239.1"/>
    </source>
</evidence>
<feature type="chain" id="PRO_5005581333" description="DUF1254 domain-containing protein" evidence="1">
    <location>
        <begin position="24"/>
        <end position="474"/>
    </location>
</feature>
<protein>
    <recommendedName>
        <fullName evidence="6">DUF1254 domain-containing protein</fullName>
    </recommendedName>
</protein>
<dbReference type="InterPro" id="IPR010679">
    <property type="entry name" value="DUF1254"/>
</dbReference>
<dbReference type="InterPro" id="IPR037049">
    <property type="entry name" value="DUF1214_C_sf"/>
</dbReference>
<dbReference type="Pfam" id="PF06863">
    <property type="entry name" value="DUF1254"/>
    <property type="match status" value="1"/>
</dbReference>
<dbReference type="Pfam" id="PF06742">
    <property type="entry name" value="DUF1214"/>
    <property type="match status" value="1"/>
</dbReference>
<reference evidence="5" key="1">
    <citation type="submission" date="2015-07" db="EMBL/GenBank/DDBJ databases">
        <title>Whole genome sequence of an Ensifer adhaerens strain isolated from a cave pool in the Wind Cave National Park.</title>
        <authorList>
            <person name="Eng W.W.H."/>
            <person name="Gan H.M."/>
            <person name="Barton H.A."/>
            <person name="Savka M.A."/>
        </authorList>
    </citation>
    <scope>NUCLEOTIDE SEQUENCE [LARGE SCALE GENOMIC DNA]</scope>
    <source>
        <strain evidence="5">SD006</strain>
    </source>
</reference>
<feature type="domain" description="DUF1214" evidence="2">
    <location>
        <begin position="346"/>
        <end position="458"/>
    </location>
</feature>
<evidence type="ECO:0000259" key="3">
    <source>
        <dbReference type="Pfam" id="PF06863"/>
    </source>
</evidence>
<accession>A0A0L8C0F4</accession>
<evidence type="ECO:0000313" key="5">
    <source>
        <dbReference type="Proteomes" id="UP000037425"/>
    </source>
</evidence>
<dbReference type="EMBL" id="LGAP01000003">
    <property type="protein sequence ID" value="KOF20239.1"/>
    <property type="molecule type" value="Genomic_DNA"/>
</dbReference>
<dbReference type="Gene3D" id="2.60.40.1610">
    <property type="entry name" value="Domain of unknown function DUF1254"/>
    <property type="match status" value="1"/>
</dbReference>
<evidence type="ECO:0008006" key="6">
    <source>
        <dbReference type="Google" id="ProtNLM"/>
    </source>
</evidence>
<gene>
    <name evidence="4" type="ORF">AC244_09260</name>
</gene>
<dbReference type="AlphaFoldDB" id="A0A0L8C0F4"/>
<proteinExistence type="predicted"/>
<keyword evidence="1" id="KW-0732">Signal</keyword>
<name>A0A0L8C0F4_ENSAD</name>
<organism evidence="4 5">
    <name type="scientific">Ensifer adhaerens</name>
    <name type="common">Sinorhizobium morelense</name>
    <dbReference type="NCBI Taxonomy" id="106592"/>
    <lineage>
        <taxon>Bacteria</taxon>
        <taxon>Pseudomonadati</taxon>
        <taxon>Pseudomonadota</taxon>
        <taxon>Alphaproteobacteria</taxon>
        <taxon>Hyphomicrobiales</taxon>
        <taxon>Rhizobiaceae</taxon>
        <taxon>Sinorhizobium/Ensifer group</taxon>
        <taxon>Ensifer</taxon>
    </lineage>
</organism>
<dbReference type="InterPro" id="IPR037050">
    <property type="entry name" value="DUF1254_sf"/>
</dbReference>
<dbReference type="Gene3D" id="1.10.3360.10">
    <property type="entry name" value="VPA0735-like domain"/>
    <property type="match status" value="1"/>
</dbReference>